<dbReference type="Proteomes" id="UP001160499">
    <property type="component" value="Unassembled WGS sequence"/>
</dbReference>
<reference evidence="1 2" key="1">
    <citation type="submission" date="2023-04" db="EMBL/GenBank/DDBJ databases">
        <title>Forest soil microbial communities from Buena Vista Peninsula, Colon Province, Panama.</title>
        <authorList>
            <person name="Bouskill N."/>
        </authorList>
    </citation>
    <scope>NUCLEOTIDE SEQUENCE [LARGE SCALE GENOMIC DNA]</scope>
    <source>
        <strain evidence="1 2">GGS1</strain>
    </source>
</reference>
<dbReference type="EMBL" id="JARXVH010000004">
    <property type="protein sequence ID" value="MDH6215645.1"/>
    <property type="molecule type" value="Genomic_DNA"/>
</dbReference>
<evidence type="ECO:0000313" key="2">
    <source>
        <dbReference type="Proteomes" id="UP001160499"/>
    </source>
</evidence>
<comment type="caution">
    <text evidence="1">The sequence shown here is derived from an EMBL/GenBank/DDBJ whole genome shotgun (WGS) entry which is preliminary data.</text>
</comment>
<gene>
    <name evidence="1" type="ORF">M2283_002949</name>
</gene>
<keyword evidence="2" id="KW-1185">Reference proteome</keyword>
<sequence>MSPFVTVTVIAFSGIRRRVPPALGVCAVSFTAFRLAQRAAHVSMIDLMV</sequence>
<protein>
    <submittedName>
        <fullName evidence="1">Uncharacterized protein</fullName>
    </submittedName>
</protein>
<name>A0ABT6LH55_9ACTN</name>
<organism evidence="1 2">
    <name type="scientific">Streptomyces pseudovenezuelae</name>
    <dbReference type="NCBI Taxonomy" id="67350"/>
    <lineage>
        <taxon>Bacteria</taxon>
        <taxon>Bacillati</taxon>
        <taxon>Actinomycetota</taxon>
        <taxon>Actinomycetes</taxon>
        <taxon>Kitasatosporales</taxon>
        <taxon>Streptomycetaceae</taxon>
        <taxon>Streptomyces</taxon>
        <taxon>Streptomyces aurantiacus group</taxon>
    </lineage>
</organism>
<accession>A0ABT6LH55</accession>
<evidence type="ECO:0000313" key="1">
    <source>
        <dbReference type="EMBL" id="MDH6215645.1"/>
    </source>
</evidence>
<proteinExistence type="predicted"/>